<keyword evidence="2" id="KW-1185">Reference proteome</keyword>
<protein>
    <submittedName>
        <fullName evidence="1">Os01g0869900 protein</fullName>
    </submittedName>
</protein>
<reference evidence="2" key="1">
    <citation type="journal article" date="2005" name="Nature">
        <title>The map-based sequence of the rice genome.</title>
        <authorList>
            <consortium name="International rice genome sequencing project (IRGSP)"/>
            <person name="Matsumoto T."/>
            <person name="Wu J."/>
            <person name="Kanamori H."/>
            <person name="Katayose Y."/>
            <person name="Fujisawa M."/>
            <person name="Namiki N."/>
            <person name="Mizuno H."/>
            <person name="Yamamoto K."/>
            <person name="Antonio B.A."/>
            <person name="Baba T."/>
            <person name="Sakata K."/>
            <person name="Nagamura Y."/>
            <person name="Aoki H."/>
            <person name="Arikawa K."/>
            <person name="Arita K."/>
            <person name="Bito T."/>
            <person name="Chiden Y."/>
            <person name="Fujitsuka N."/>
            <person name="Fukunaka R."/>
            <person name="Hamada M."/>
            <person name="Harada C."/>
            <person name="Hayashi A."/>
            <person name="Hijishita S."/>
            <person name="Honda M."/>
            <person name="Hosokawa S."/>
            <person name="Ichikawa Y."/>
            <person name="Idonuma A."/>
            <person name="Iijima M."/>
            <person name="Ikeda M."/>
            <person name="Ikeno M."/>
            <person name="Ito K."/>
            <person name="Ito S."/>
            <person name="Ito T."/>
            <person name="Ito Y."/>
            <person name="Ito Y."/>
            <person name="Iwabuchi A."/>
            <person name="Kamiya K."/>
            <person name="Karasawa W."/>
            <person name="Kurita K."/>
            <person name="Katagiri S."/>
            <person name="Kikuta A."/>
            <person name="Kobayashi H."/>
            <person name="Kobayashi N."/>
            <person name="Machita K."/>
            <person name="Maehara T."/>
            <person name="Masukawa M."/>
            <person name="Mizubayashi T."/>
            <person name="Mukai Y."/>
            <person name="Nagasaki H."/>
            <person name="Nagata Y."/>
            <person name="Naito S."/>
            <person name="Nakashima M."/>
            <person name="Nakama Y."/>
            <person name="Nakamichi Y."/>
            <person name="Nakamura M."/>
            <person name="Meguro A."/>
            <person name="Negishi M."/>
            <person name="Ohta I."/>
            <person name="Ohta T."/>
            <person name="Okamoto M."/>
            <person name="Ono N."/>
            <person name="Saji S."/>
            <person name="Sakaguchi M."/>
            <person name="Sakai K."/>
            <person name="Shibata M."/>
            <person name="Shimokawa T."/>
            <person name="Song J."/>
            <person name="Takazaki Y."/>
            <person name="Terasawa K."/>
            <person name="Tsugane M."/>
            <person name="Tsuji K."/>
            <person name="Ueda S."/>
            <person name="Waki K."/>
            <person name="Yamagata H."/>
            <person name="Yamamoto M."/>
            <person name="Yamamoto S."/>
            <person name="Yamane H."/>
            <person name="Yoshiki S."/>
            <person name="Yoshihara R."/>
            <person name="Yukawa K."/>
            <person name="Zhong H."/>
            <person name="Yano M."/>
            <person name="Yuan Q."/>
            <person name="Ouyang S."/>
            <person name="Liu J."/>
            <person name="Jones K.M."/>
            <person name="Gansberger K."/>
            <person name="Moffat K."/>
            <person name="Hill J."/>
            <person name="Bera J."/>
            <person name="Fadrosh D."/>
            <person name="Jin S."/>
            <person name="Johri S."/>
            <person name="Kim M."/>
            <person name="Overton L."/>
            <person name="Reardon M."/>
            <person name="Tsitrin T."/>
            <person name="Vuong H."/>
            <person name="Weaver B."/>
            <person name="Ciecko A."/>
            <person name="Tallon L."/>
            <person name="Jackson J."/>
            <person name="Pai G."/>
            <person name="Aken S.V."/>
            <person name="Utterback T."/>
            <person name="Reidmuller S."/>
            <person name="Feldblyum T."/>
            <person name="Hsiao J."/>
            <person name="Zismann V."/>
            <person name="Iobst S."/>
            <person name="de Vazeille A.R."/>
            <person name="Buell C.R."/>
            <person name="Ying K."/>
            <person name="Li Y."/>
            <person name="Lu T."/>
            <person name="Huang Y."/>
            <person name="Zhao Q."/>
            <person name="Feng Q."/>
            <person name="Zhang L."/>
            <person name="Zhu J."/>
            <person name="Weng Q."/>
            <person name="Mu J."/>
            <person name="Lu Y."/>
            <person name="Fan D."/>
            <person name="Liu Y."/>
            <person name="Guan J."/>
            <person name="Zhang Y."/>
            <person name="Yu S."/>
            <person name="Liu X."/>
            <person name="Zhang Y."/>
            <person name="Hong G."/>
            <person name="Han B."/>
            <person name="Choisne N."/>
            <person name="Demange N."/>
            <person name="Orjeda G."/>
            <person name="Samain S."/>
            <person name="Cattolico L."/>
            <person name="Pelletier E."/>
            <person name="Couloux A."/>
            <person name="Segurens B."/>
            <person name="Wincker P."/>
            <person name="D'Hont A."/>
            <person name="Scarpelli C."/>
            <person name="Weissenbach J."/>
            <person name="Salanoubat M."/>
            <person name="Quetier F."/>
            <person name="Yu Y."/>
            <person name="Kim H.R."/>
            <person name="Rambo T."/>
            <person name="Currie J."/>
            <person name="Collura K."/>
            <person name="Luo M."/>
            <person name="Yang T."/>
            <person name="Ammiraju J.S.S."/>
            <person name="Engler F."/>
            <person name="Soderlund C."/>
            <person name="Wing R.A."/>
            <person name="Palmer L.E."/>
            <person name="de la Bastide M."/>
            <person name="Spiegel L."/>
            <person name="Nascimento L."/>
            <person name="Zutavern T."/>
            <person name="O'Shaughnessy A."/>
            <person name="Dike S."/>
            <person name="Dedhia N."/>
            <person name="Preston R."/>
            <person name="Balija V."/>
            <person name="McCombie W.R."/>
            <person name="Chow T."/>
            <person name="Chen H."/>
            <person name="Chung M."/>
            <person name="Chen C."/>
            <person name="Shaw J."/>
            <person name="Wu H."/>
            <person name="Hsiao K."/>
            <person name="Chao Y."/>
            <person name="Chu M."/>
            <person name="Cheng C."/>
            <person name="Hour A."/>
            <person name="Lee P."/>
            <person name="Lin S."/>
            <person name="Lin Y."/>
            <person name="Liou J."/>
            <person name="Liu S."/>
            <person name="Hsing Y."/>
            <person name="Raghuvanshi S."/>
            <person name="Mohanty A."/>
            <person name="Bharti A.K."/>
            <person name="Gaur A."/>
            <person name="Gupta V."/>
            <person name="Kumar D."/>
            <person name="Ravi V."/>
            <person name="Vij S."/>
            <person name="Kapur A."/>
            <person name="Khurana P."/>
            <person name="Khurana P."/>
            <person name="Khurana J.P."/>
            <person name="Tyagi A.K."/>
            <person name="Gaikwad K."/>
            <person name="Singh A."/>
            <person name="Dalal V."/>
            <person name="Srivastava S."/>
            <person name="Dixit A."/>
            <person name="Pal A.K."/>
            <person name="Ghazi I.A."/>
            <person name="Yadav M."/>
            <person name="Pandit A."/>
            <person name="Bhargava A."/>
            <person name="Sureshbabu K."/>
            <person name="Batra K."/>
            <person name="Sharma T.R."/>
            <person name="Mohapatra T."/>
            <person name="Singh N.K."/>
            <person name="Messing J."/>
            <person name="Nelson A.B."/>
            <person name="Fuks G."/>
            <person name="Kavchok S."/>
            <person name="Keizer G."/>
            <person name="Linton E."/>
            <person name="Llaca V."/>
            <person name="Song R."/>
            <person name="Tanyolac B."/>
            <person name="Young S."/>
            <person name="Ho-Il K."/>
            <person name="Hahn J.H."/>
            <person name="Sangsakoo G."/>
            <person name="Vanavichit A."/>
            <person name="de Mattos Luiz.A.T."/>
            <person name="Zimmer P.D."/>
            <person name="Malone G."/>
            <person name="Dellagostin O."/>
            <person name="de Oliveira A.C."/>
            <person name="Bevan M."/>
            <person name="Bancroft I."/>
            <person name="Minx P."/>
            <person name="Cordum H."/>
            <person name="Wilson R."/>
            <person name="Cheng Z."/>
            <person name="Jin W."/>
            <person name="Jiang J."/>
            <person name="Leong S.A."/>
            <person name="Iwama H."/>
            <person name="Gojobori T."/>
            <person name="Itoh T."/>
            <person name="Niimura Y."/>
            <person name="Fujii Y."/>
            <person name="Habara T."/>
            <person name="Sakai H."/>
            <person name="Sato Y."/>
            <person name="Wilson G."/>
            <person name="Kumar K."/>
            <person name="McCouch S."/>
            <person name="Juretic N."/>
            <person name="Hoen D."/>
            <person name="Wright S."/>
            <person name="Bruskiewich R."/>
            <person name="Bureau T."/>
            <person name="Miyao A."/>
            <person name="Hirochika H."/>
            <person name="Nishikawa T."/>
            <person name="Kadowaki K."/>
            <person name="Sugiura M."/>
            <person name="Burr B."/>
            <person name="Sasaki T."/>
        </authorList>
    </citation>
    <scope>NUCLEOTIDE SEQUENCE [LARGE SCALE GENOMIC DNA]</scope>
    <source>
        <strain evidence="2">cv. Nipponbare</strain>
    </source>
</reference>
<evidence type="ECO:0000313" key="1">
    <source>
        <dbReference type="EMBL" id="BAS75430.1"/>
    </source>
</evidence>
<name>A0A0P0VAY7_ORYSJ</name>
<accession>A0A0P0VAY7</accession>
<reference evidence="1 2" key="3">
    <citation type="journal article" date="2013" name="Rice">
        <title>Improvement of the Oryza sativa Nipponbare reference genome using next generation sequence and optical map data.</title>
        <authorList>
            <person name="Kawahara Y."/>
            <person name="de la Bastide M."/>
            <person name="Hamilton J.P."/>
            <person name="Kanamori H."/>
            <person name="McCombie W.R."/>
            <person name="Ouyang S."/>
            <person name="Schwartz D.C."/>
            <person name="Tanaka T."/>
            <person name="Wu J."/>
            <person name="Zhou S."/>
            <person name="Childs K.L."/>
            <person name="Davidson R.M."/>
            <person name="Lin H."/>
            <person name="Quesada-Ocampo L."/>
            <person name="Vaillancourt B."/>
            <person name="Sakai H."/>
            <person name="Lee S.S."/>
            <person name="Kim J."/>
            <person name="Numa H."/>
            <person name="Itoh T."/>
            <person name="Buell C.R."/>
            <person name="Matsumoto T."/>
        </authorList>
    </citation>
    <scope>NUCLEOTIDE SEQUENCE [LARGE SCALE GENOMIC DNA]</scope>
    <source>
        <strain evidence="2">cv. Nipponbare</strain>
    </source>
</reference>
<proteinExistence type="predicted"/>
<organism evidence="1 2">
    <name type="scientific">Oryza sativa subsp. japonica</name>
    <name type="common">Rice</name>
    <dbReference type="NCBI Taxonomy" id="39947"/>
    <lineage>
        <taxon>Eukaryota</taxon>
        <taxon>Viridiplantae</taxon>
        <taxon>Streptophyta</taxon>
        <taxon>Embryophyta</taxon>
        <taxon>Tracheophyta</taxon>
        <taxon>Spermatophyta</taxon>
        <taxon>Magnoliopsida</taxon>
        <taxon>Liliopsida</taxon>
        <taxon>Poales</taxon>
        <taxon>Poaceae</taxon>
        <taxon>BOP clade</taxon>
        <taxon>Oryzoideae</taxon>
        <taxon>Oryzeae</taxon>
        <taxon>Oryzinae</taxon>
        <taxon>Oryza</taxon>
        <taxon>Oryza sativa</taxon>
    </lineage>
</organism>
<gene>
    <name evidence="1" type="ordered locus">Os01g0869900</name>
    <name evidence="1" type="ORF">OSNPB_010869900</name>
</gene>
<dbReference type="EMBL" id="AP014957">
    <property type="protein sequence ID" value="BAS75430.1"/>
    <property type="molecule type" value="Genomic_DNA"/>
</dbReference>
<dbReference type="Proteomes" id="UP000059680">
    <property type="component" value="Chromosome 1"/>
</dbReference>
<reference evidence="1 2" key="2">
    <citation type="journal article" date="2013" name="Plant Cell Physiol.">
        <title>Rice Annotation Project Database (RAP-DB): an integrative and interactive database for rice genomics.</title>
        <authorList>
            <person name="Sakai H."/>
            <person name="Lee S.S."/>
            <person name="Tanaka T."/>
            <person name="Numa H."/>
            <person name="Kim J."/>
            <person name="Kawahara Y."/>
            <person name="Wakimoto H."/>
            <person name="Yang C.C."/>
            <person name="Iwamoto M."/>
            <person name="Abe T."/>
            <person name="Yamada Y."/>
            <person name="Muto A."/>
            <person name="Inokuchi H."/>
            <person name="Ikemura T."/>
            <person name="Matsumoto T."/>
            <person name="Sasaki T."/>
            <person name="Itoh T."/>
        </authorList>
    </citation>
    <scope>NUCLEOTIDE SEQUENCE [LARGE SCALE GENOMIC DNA]</scope>
    <source>
        <strain evidence="2">cv. Nipponbare</strain>
    </source>
</reference>
<feature type="non-terminal residue" evidence="1">
    <location>
        <position position="1"/>
    </location>
</feature>
<sequence length="21" mass="2475">YDKRVKEVHASGELRMSSLRI</sequence>
<dbReference type="AlphaFoldDB" id="A0A0P0VAY7"/>
<evidence type="ECO:0000313" key="2">
    <source>
        <dbReference type="Proteomes" id="UP000059680"/>
    </source>
</evidence>